<organism evidence="2 3">
    <name type="scientific">Weissella ceti</name>
    <dbReference type="NCBI Taxonomy" id="759620"/>
    <lineage>
        <taxon>Bacteria</taxon>
        <taxon>Bacillati</taxon>
        <taxon>Bacillota</taxon>
        <taxon>Bacilli</taxon>
        <taxon>Lactobacillales</taxon>
        <taxon>Lactobacillaceae</taxon>
        <taxon>Weissella</taxon>
    </lineage>
</organism>
<keyword evidence="1" id="KW-1133">Transmembrane helix</keyword>
<feature type="transmembrane region" description="Helical" evidence="1">
    <location>
        <begin position="44"/>
        <end position="68"/>
    </location>
</feature>
<proteinExistence type="predicted"/>
<dbReference type="RefSeq" id="WP_213409436.1">
    <property type="nucleotide sequence ID" value="NZ_CP074441.1"/>
</dbReference>
<dbReference type="Proteomes" id="UP001526225">
    <property type="component" value="Unassembled WGS sequence"/>
</dbReference>
<dbReference type="PANTHER" id="PTHR37314:SF4">
    <property type="entry name" value="UPF0700 TRANSMEMBRANE PROTEIN YOAK"/>
    <property type="match status" value="1"/>
</dbReference>
<protein>
    <submittedName>
        <fullName evidence="2">DUF1275 domain-containing protein</fullName>
    </submittedName>
</protein>
<sequence>MKKQELFNMIMVTMFAGIIDANIFNHNQAMSSPQTGNLVQLGSGIAHGSIETIINSGMILLSFIIGVFIMQKLKNHEAKLYIGLNVLALLVMQANMGNAVMIVACSVLLGAQLEMYRKVWGVAVNSTIMTGNLRKAVEPFSGQAPYNKFNAYLPLIVIISFLLGAIIGSIEIIVLNLSIVSYSILVNIVIQIITMRKVKGQ</sequence>
<accession>A0ABT3E337</accession>
<keyword evidence="3" id="KW-1185">Reference proteome</keyword>
<reference evidence="2 3" key="1">
    <citation type="submission" date="2022-10" db="EMBL/GenBank/DDBJ databases">
        <title>Weissella fermenti sp. nov., isolated from fermented cabbage.</title>
        <authorList>
            <person name="Lee J.K."/>
            <person name="Baek J.H."/>
            <person name="Choi D.G."/>
            <person name="Kim J.M."/>
            <person name="Jeon C.O."/>
        </authorList>
    </citation>
    <scope>NUCLEOTIDE SEQUENCE [LARGE SCALE GENOMIC DNA]</scope>
    <source>
        <strain evidence="2 3">KACC 18534</strain>
    </source>
</reference>
<feature type="transmembrane region" description="Helical" evidence="1">
    <location>
        <begin position="173"/>
        <end position="193"/>
    </location>
</feature>
<feature type="transmembrane region" description="Helical" evidence="1">
    <location>
        <begin position="80"/>
        <end position="113"/>
    </location>
</feature>
<dbReference type="PANTHER" id="PTHR37314">
    <property type="entry name" value="SLR0142 PROTEIN"/>
    <property type="match status" value="1"/>
</dbReference>
<name>A0ABT3E337_9LACO</name>
<evidence type="ECO:0000256" key="1">
    <source>
        <dbReference type="SAM" id="Phobius"/>
    </source>
</evidence>
<keyword evidence="1" id="KW-0812">Transmembrane</keyword>
<gene>
    <name evidence="2" type="ORF">OIT44_01970</name>
</gene>
<evidence type="ECO:0000313" key="3">
    <source>
        <dbReference type="Proteomes" id="UP001526225"/>
    </source>
</evidence>
<evidence type="ECO:0000313" key="2">
    <source>
        <dbReference type="EMBL" id="MCW0952835.1"/>
    </source>
</evidence>
<dbReference type="InterPro" id="IPR010699">
    <property type="entry name" value="DUF1275"/>
</dbReference>
<feature type="transmembrane region" description="Helical" evidence="1">
    <location>
        <begin position="149"/>
        <end position="167"/>
    </location>
</feature>
<feature type="transmembrane region" description="Helical" evidence="1">
    <location>
        <begin position="7"/>
        <end position="24"/>
    </location>
</feature>
<comment type="caution">
    <text evidence="2">The sequence shown here is derived from an EMBL/GenBank/DDBJ whole genome shotgun (WGS) entry which is preliminary data.</text>
</comment>
<dbReference type="Pfam" id="PF06912">
    <property type="entry name" value="DUF1275"/>
    <property type="match status" value="1"/>
</dbReference>
<keyword evidence="1" id="KW-0472">Membrane</keyword>
<dbReference type="EMBL" id="JAOZFE010000001">
    <property type="protein sequence ID" value="MCW0952835.1"/>
    <property type="molecule type" value="Genomic_DNA"/>
</dbReference>